<evidence type="ECO:0000256" key="8">
    <source>
        <dbReference type="SAM" id="Phobius"/>
    </source>
</evidence>
<keyword evidence="3" id="KW-0547">Nucleotide-binding</keyword>
<dbReference type="InterPro" id="IPR006068">
    <property type="entry name" value="ATPase_P-typ_cation-transptr_C"/>
</dbReference>
<comment type="subcellular location">
    <subcellularLocation>
        <location evidence="1">Membrane</location>
        <topology evidence="1">Multi-pass membrane protein</topology>
    </subcellularLocation>
</comment>
<feature type="transmembrane region" description="Helical" evidence="8">
    <location>
        <begin position="279"/>
        <end position="305"/>
    </location>
</feature>
<dbReference type="Pfam" id="PF00689">
    <property type="entry name" value="Cation_ATPase_C"/>
    <property type="match status" value="1"/>
</dbReference>
<feature type="transmembrane region" description="Helical" evidence="8">
    <location>
        <begin position="916"/>
        <end position="936"/>
    </location>
</feature>
<dbReference type="InterPro" id="IPR018303">
    <property type="entry name" value="ATPase_P-typ_P_site"/>
</dbReference>
<dbReference type="Proteomes" id="UP001208689">
    <property type="component" value="Chromosome"/>
</dbReference>
<evidence type="ECO:0000256" key="3">
    <source>
        <dbReference type="ARBA" id="ARBA00022741"/>
    </source>
</evidence>
<dbReference type="InterPro" id="IPR004014">
    <property type="entry name" value="ATPase_P-typ_cation-transptr_N"/>
</dbReference>
<keyword evidence="2 8" id="KW-0812">Transmembrane</keyword>
<dbReference type="SFLD" id="SFLDG00002">
    <property type="entry name" value="C1.7:_P-type_atpase_like"/>
    <property type="match status" value="1"/>
</dbReference>
<evidence type="ECO:0000259" key="9">
    <source>
        <dbReference type="SMART" id="SM00831"/>
    </source>
</evidence>
<evidence type="ECO:0000256" key="5">
    <source>
        <dbReference type="ARBA" id="ARBA00022967"/>
    </source>
</evidence>
<dbReference type="SMART" id="SM00831">
    <property type="entry name" value="Cation_ATPase_N"/>
    <property type="match status" value="1"/>
</dbReference>
<dbReference type="NCBIfam" id="TIGR01494">
    <property type="entry name" value="ATPase_P-type"/>
    <property type="match status" value="2"/>
</dbReference>
<dbReference type="InterPro" id="IPR008250">
    <property type="entry name" value="ATPase_P-typ_transduc_dom_A_sf"/>
</dbReference>
<dbReference type="InterPro" id="IPR036412">
    <property type="entry name" value="HAD-like_sf"/>
</dbReference>
<feature type="transmembrane region" description="Helical" evidence="8">
    <location>
        <begin position="883"/>
        <end position="904"/>
    </location>
</feature>
<evidence type="ECO:0000256" key="7">
    <source>
        <dbReference type="ARBA" id="ARBA00023136"/>
    </source>
</evidence>
<dbReference type="SUPFAM" id="SSF56784">
    <property type="entry name" value="HAD-like"/>
    <property type="match status" value="1"/>
</dbReference>
<dbReference type="Pfam" id="PF00122">
    <property type="entry name" value="E1-E2_ATPase"/>
    <property type="match status" value="1"/>
</dbReference>
<dbReference type="InterPro" id="IPR001757">
    <property type="entry name" value="P_typ_ATPase"/>
</dbReference>
<dbReference type="InterPro" id="IPR023299">
    <property type="entry name" value="ATPase_P-typ_cyto_dom_N"/>
</dbReference>
<feature type="transmembrane region" description="Helical" evidence="8">
    <location>
        <begin position="57"/>
        <end position="76"/>
    </location>
</feature>
<evidence type="ECO:0000313" key="10">
    <source>
        <dbReference type="EMBL" id="UYP45173.1"/>
    </source>
</evidence>
<dbReference type="InterPro" id="IPR023214">
    <property type="entry name" value="HAD_sf"/>
</dbReference>
<feature type="transmembrane region" description="Helical" evidence="8">
    <location>
        <begin position="850"/>
        <end position="867"/>
    </location>
</feature>
<dbReference type="Pfam" id="PF13246">
    <property type="entry name" value="Cation_ATPase"/>
    <property type="match status" value="1"/>
</dbReference>
<feature type="transmembrane region" description="Helical" evidence="8">
    <location>
        <begin position="82"/>
        <end position="100"/>
    </location>
</feature>
<dbReference type="InterPro" id="IPR044492">
    <property type="entry name" value="P_typ_ATPase_HD_dom"/>
</dbReference>
<organism evidence="10 11">
    <name type="scientific">Candidatus Lokiarchaeum ossiferum</name>
    <dbReference type="NCBI Taxonomy" id="2951803"/>
    <lineage>
        <taxon>Archaea</taxon>
        <taxon>Promethearchaeati</taxon>
        <taxon>Promethearchaeota</taxon>
        <taxon>Promethearchaeia</taxon>
        <taxon>Promethearchaeales</taxon>
        <taxon>Promethearchaeaceae</taxon>
        <taxon>Candidatus Lokiarchaeum</taxon>
    </lineage>
</organism>
<evidence type="ECO:0000256" key="6">
    <source>
        <dbReference type="ARBA" id="ARBA00022989"/>
    </source>
</evidence>
<dbReference type="InterPro" id="IPR023298">
    <property type="entry name" value="ATPase_P-typ_TM_dom_sf"/>
</dbReference>
<feature type="transmembrane region" description="Helical" evidence="8">
    <location>
        <begin position="776"/>
        <end position="798"/>
    </location>
</feature>
<dbReference type="SUPFAM" id="SSF81665">
    <property type="entry name" value="Calcium ATPase, transmembrane domain M"/>
    <property type="match status" value="1"/>
</dbReference>
<evidence type="ECO:0000256" key="1">
    <source>
        <dbReference type="ARBA" id="ARBA00004141"/>
    </source>
</evidence>
<dbReference type="GO" id="GO:0005524">
    <property type="term" value="F:ATP binding"/>
    <property type="evidence" value="ECO:0007669"/>
    <property type="project" value="UniProtKB-KW"/>
</dbReference>
<keyword evidence="5" id="KW-1278">Translocase</keyword>
<evidence type="ECO:0000313" key="11">
    <source>
        <dbReference type="Proteomes" id="UP001208689"/>
    </source>
</evidence>
<protein>
    <submittedName>
        <fullName evidence="10">Potassium-transporting ATPase ATP-binding subunit</fullName>
    </submittedName>
</protein>
<keyword evidence="6 8" id="KW-1133">Transmembrane helix</keyword>
<feature type="transmembrane region" description="Helical" evidence="8">
    <location>
        <begin position="736"/>
        <end position="755"/>
    </location>
</feature>
<keyword evidence="4 10" id="KW-0067">ATP-binding</keyword>
<dbReference type="Gene3D" id="3.40.1110.10">
    <property type="entry name" value="Calcium-transporting ATPase, cytoplasmic domain N"/>
    <property type="match status" value="1"/>
</dbReference>
<gene>
    <name evidence="10" type="ORF">NEF87_001458</name>
</gene>
<dbReference type="EMBL" id="CP104013">
    <property type="protein sequence ID" value="UYP45173.1"/>
    <property type="molecule type" value="Genomic_DNA"/>
</dbReference>
<proteinExistence type="predicted"/>
<dbReference type="PANTHER" id="PTHR42861">
    <property type="entry name" value="CALCIUM-TRANSPORTING ATPASE"/>
    <property type="match status" value="1"/>
</dbReference>
<dbReference type="PRINTS" id="PR00119">
    <property type="entry name" value="CATATPASE"/>
</dbReference>
<dbReference type="SUPFAM" id="SSF81653">
    <property type="entry name" value="Calcium ATPase, transduction domain A"/>
    <property type="match status" value="1"/>
</dbReference>
<feature type="domain" description="Cation-transporting P-type ATPase N-terminal" evidence="9">
    <location>
        <begin position="4"/>
        <end position="76"/>
    </location>
</feature>
<dbReference type="SFLD" id="SFLDF00027">
    <property type="entry name" value="p-type_atpase"/>
    <property type="match status" value="1"/>
</dbReference>
<dbReference type="InterPro" id="IPR059000">
    <property type="entry name" value="ATPase_P-type_domA"/>
</dbReference>
<sequence length="941" mass="104647">MPKTPYCSTIDELFTELHSQKGGLSTGEAQTIKAQVGDNEIPKKKVGLFQKYIKPSINFMTIILLLAALLQLYFVFYFEGSPVSPITIIVIVLFNVIVAISQQFRAEKTIEALEKLTAYKATILRDGFTTEVETNDLVPGDIMILNQGAYISADARVIESNELSIDESNLTGESAPVLKKTASLESENVQIQEQNNMLFNSTFVNSGSGKAIVTAIGVETEIGKIAKGIAQNDQRDIPLTKMMNKLAMGLGIFVIFVISLLFIVKSINGIENIQEEISWLIFIAIAAIPINFPLITALVLLSGVIKLSRNQAIVRNLSAVETMGRLNIICSDKTGTLTQNEMTVQKIFYNNMNYEVSGQGYDPKGFITLEGKKVNVLQDIYLWKMLINGVVNNNANLIEEEVAIKNGTIKKFKVLGTPTEGSLLTLAKKGNINPQIERANYDVLKELSFSSERKRMSKIVKREGNIHCLSKGAPEQLLSICSKIVLNGSIVALTEEISSRIIFQMEKYAENGYRNLGFAFSPLDETLDMDEVTPELVEKDLIFLGLVALSDPPRKGVKKSVDLCNQAGMKVVMITGDHPITAKSIAKEVGIYQDGDKVYSGAEISQLAENEISNASVFARVAPEDKNEIVLKLQNQGFIVAMTGDGVNDAIALENADVGISMGITGTDVAKSASDIILTDDSFNTIERAIYHGRGLFNNIRSNTVFLLVCNIMEILILSSIYLIYQERLFSEWQLYFLYVLPHFFPPWGLIFDKYNEEIMKDPPKKKSESLINKKYLSMMVIQILIIGGVVFVLWIMIQQDIYGINPTNEIDVHVFNIFSGNEYDGWFASEGNTIKIEDLTDLELLTKKAQTMCFIVVVFSEIWIAFEARSVKKSMFKGEKNIALILLVSFVIVVLLLVLNWGLAQSYIGFINLSAFDWILAIFLSLLVVIISEIFKIIQK</sequence>
<dbReference type="SFLD" id="SFLDS00003">
    <property type="entry name" value="Haloacid_Dehalogenase"/>
    <property type="match status" value="1"/>
</dbReference>
<accession>A0ABY6HNT4</accession>
<dbReference type="PROSITE" id="PS00154">
    <property type="entry name" value="ATPASE_E1_E2"/>
    <property type="match status" value="1"/>
</dbReference>
<dbReference type="Gene3D" id="3.40.50.1000">
    <property type="entry name" value="HAD superfamily/HAD-like"/>
    <property type="match status" value="1"/>
</dbReference>
<dbReference type="Pfam" id="PF00690">
    <property type="entry name" value="Cation_ATPase_N"/>
    <property type="match status" value="1"/>
</dbReference>
<evidence type="ECO:0000256" key="2">
    <source>
        <dbReference type="ARBA" id="ARBA00022692"/>
    </source>
</evidence>
<evidence type="ECO:0000256" key="4">
    <source>
        <dbReference type="ARBA" id="ARBA00022840"/>
    </source>
</evidence>
<keyword evidence="7 8" id="KW-0472">Membrane</keyword>
<name>A0ABY6HNT4_9ARCH</name>
<keyword evidence="11" id="KW-1185">Reference proteome</keyword>
<dbReference type="Gene3D" id="2.70.150.10">
    <property type="entry name" value="Calcium-transporting ATPase, cytoplasmic transduction domain A"/>
    <property type="match status" value="1"/>
</dbReference>
<dbReference type="PRINTS" id="PR00120">
    <property type="entry name" value="HATPASE"/>
</dbReference>
<dbReference type="Gene3D" id="1.20.1110.10">
    <property type="entry name" value="Calcium-transporting ATPase, transmembrane domain"/>
    <property type="match status" value="1"/>
</dbReference>
<feature type="transmembrane region" description="Helical" evidence="8">
    <location>
        <begin position="704"/>
        <end position="724"/>
    </location>
</feature>
<reference evidence="10" key="1">
    <citation type="submission" date="2022-09" db="EMBL/GenBank/DDBJ databases">
        <title>Actin cytoskeleton and complex cell architecture in an #Asgard archaeon.</title>
        <authorList>
            <person name="Ponce Toledo R.I."/>
            <person name="Schleper C."/>
            <person name="Rodrigues Oliveira T."/>
            <person name="Wollweber F."/>
            <person name="Xu J."/>
            <person name="Rittmann S."/>
            <person name="Klingl A."/>
            <person name="Pilhofer M."/>
        </authorList>
    </citation>
    <scope>NUCLEOTIDE SEQUENCE</scope>
    <source>
        <strain evidence="10">B-35</strain>
    </source>
</reference>
<dbReference type="SUPFAM" id="SSF81660">
    <property type="entry name" value="Metal cation-transporting ATPase, ATP-binding domain N"/>
    <property type="match status" value="1"/>
</dbReference>
<feature type="transmembrane region" description="Helical" evidence="8">
    <location>
        <begin position="246"/>
        <end position="267"/>
    </location>
</feature>